<protein>
    <submittedName>
        <fullName evidence="8">RagB/SusD family nutrient uptake outer membrane protein</fullName>
    </submittedName>
</protein>
<comment type="caution">
    <text evidence="8">The sequence shown here is derived from an EMBL/GenBank/DDBJ whole genome shotgun (WGS) entry which is preliminary data.</text>
</comment>
<keyword evidence="9" id="KW-1185">Reference proteome</keyword>
<evidence type="ECO:0000313" key="8">
    <source>
        <dbReference type="EMBL" id="RNI34776.1"/>
    </source>
</evidence>
<dbReference type="InterPro" id="IPR033985">
    <property type="entry name" value="SusD-like_N"/>
</dbReference>
<evidence type="ECO:0000256" key="5">
    <source>
        <dbReference type="ARBA" id="ARBA00023237"/>
    </source>
</evidence>
<dbReference type="InterPro" id="IPR011990">
    <property type="entry name" value="TPR-like_helical_dom_sf"/>
</dbReference>
<evidence type="ECO:0000313" key="9">
    <source>
        <dbReference type="Proteomes" id="UP000267223"/>
    </source>
</evidence>
<dbReference type="Gene3D" id="1.25.40.390">
    <property type="match status" value="1"/>
</dbReference>
<dbReference type="CDD" id="cd08977">
    <property type="entry name" value="SusD"/>
    <property type="match status" value="1"/>
</dbReference>
<evidence type="ECO:0000259" key="6">
    <source>
        <dbReference type="Pfam" id="PF07980"/>
    </source>
</evidence>
<keyword evidence="5" id="KW-0998">Cell outer membrane</keyword>
<keyword evidence="4" id="KW-0472">Membrane</keyword>
<proteinExistence type="inferred from homology"/>
<dbReference type="SUPFAM" id="SSF48452">
    <property type="entry name" value="TPR-like"/>
    <property type="match status" value="1"/>
</dbReference>
<dbReference type="GO" id="GO:0009279">
    <property type="term" value="C:cell outer membrane"/>
    <property type="evidence" value="ECO:0007669"/>
    <property type="project" value="UniProtKB-SubCell"/>
</dbReference>
<reference evidence="8 9" key="1">
    <citation type="submission" date="2018-11" db="EMBL/GenBank/DDBJ databases">
        <title>Draft genome sequence of Ferruginibacter sp. BO-59.</title>
        <authorList>
            <person name="Im W.T."/>
        </authorList>
    </citation>
    <scope>NUCLEOTIDE SEQUENCE [LARGE SCALE GENOMIC DNA]</scope>
    <source>
        <strain evidence="8 9">BO-59</strain>
    </source>
</reference>
<comment type="subcellular location">
    <subcellularLocation>
        <location evidence="1">Cell outer membrane</location>
    </subcellularLocation>
</comment>
<dbReference type="RefSeq" id="WP_123121332.1">
    <property type="nucleotide sequence ID" value="NZ_RJJR01000012.1"/>
</dbReference>
<feature type="domain" description="RagB/SusD" evidence="6">
    <location>
        <begin position="298"/>
        <end position="521"/>
    </location>
</feature>
<dbReference type="InterPro" id="IPR012944">
    <property type="entry name" value="SusD_RagB_dom"/>
</dbReference>
<gene>
    <name evidence="8" type="ORF">EFY79_13865</name>
</gene>
<dbReference type="PROSITE" id="PS51257">
    <property type="entry name" value="PROKAR_LIPOPROTEIN"/>
    <property type="match status" value="1"/>
</dbReference>
<sequence>MKKILLIIIAAGLVISSCTKTLLDTQPDDRYVQSNFWRSQAAATAALSGAYSVLASSGLYGGDATPLLEETATPNAYSYDNTSSWNSIAEGLQSAATGGIITSRWGNSYAGIGRCNTFLANVDKVDMSEDLKTRMKGEAHFLRALFYFNLENYWGAVPLVLDPPSPETQDTLSRTPREQVVQQMLKDLDSAEMVLPSHYSSSDLGRATNTAARALKAKILLFEASPLFNSNNDMNRWKIAADTLKAVLDMATAAGHGLYNDYRGLFLPENENNKEVIFDVQFIYPLQGNSFDLIDRQYNSNAPLLGLAEAYQMKNGLPITDPLSGYNPDSPYVNRDPRLYATIVFPGDKYMGTTVKPSRFAITGYGVEKYSIYTEEKPPSDLADLKSGQSYTNYIVLRYADLLLMYAEAQNEATGPDESVYSAVNQVRERAGLPDLAEGLSQDDMREAIHHERRVEFACEGYYYNDIRRWKTAEQVMNATIYAWDHTQIETRKFDPAKDYWWPIPQGELDLDPNLEQNPGY</sequence>
<evidence type="ECO:0000256" key="2">
    <source>
        <dbReference type="ARBA" id="ARBA00006275"/>
    </source>
</evidence>
<organism evidence="8 9">
    <name type="scientific">Hanamia caeni</name>
    <dbReference type="NCBI Taxonomy" id="2294116"/>
    <lineage>
        <taxon>Bacteria</taxon>
        <taxon>Pseudomonadati</taxon>
        <taxon>Bacteroidota</taxon>
        <taxon>Chitinophagia</taxon>
        <taxon>Chitinophagales</taxon>
        <taxon>Chitinophagaceae</taxon>
        <taxon>Hanamia</taxon>
    </lineage>
</organism>
<accession>A0A3M9NAK8</accession>
<dbReference type="AlphaFoldDB" id="A0A3M9NAK8"/>
<evidence type="ECO:0000256" key="1">
    <source>
        <dbReference type="ARBA" id="ARBA00004442"/>
    </source>
</evidence>
<name>A0A3M9NAK8_9BACT</name>
<evidence type="ECO:0000256" key="4">
    <source>
        <dbReference type="ARBA" id="ARBA00023136"/>
    </source>
</evidence>
<evidence type="ECO:0000256" key="3">
    <source>
        <dbReference type="ARBA" id="ARBA00022729"/>
    </source>
</evidence>
<dbReference type="Pfam" id="PF14322">
    <property type="entry name" value="SusD-like_3"/>
    <property type="match status" value="1"/>
</dbReference>
<dbReference type="Proteomes" id="UP000267223">
    <property type="component" value="Unassembled WGS sequence"/>
</dbReference>
<evidence type="ECO:0000259" key="7">
    <source>
        <dbReference type="Pfam" id="PF14322"/>
    </source>
</evidence>
<dbReference type="OrthoDB" id="5694214at2"/>
<dbReference type="EMBL" id="RJJR01000012">
    <property type="protein sequence ID" value="RNI34776.1"/>
    <property type="molecule type" value="Genomic_DNA"/>
</dbReference>
<dbReference type="Pfam" id="PF07980">
    <property type="entry name" value="SusD_RagB"/>
    <property type="match status" value="1"/>
</dbReference>
<feature type="domain" description="SusD-like N-terminal" evidence="7">
    <location>
        <begin position="23"/>
        <end position="221"/>
    </location>
</feature>
<comment type="similarity">
    <text evidence="2">Belongs to the SusD family.</text>
</comment>
<keyword evidence="3" id="KW-0732">Signal</keyword>